<keyword evidence="4" id="KW-1185">Reference proteome</keyword>
<evidence type="ECO:0000256" key="1">
    <source>
        <dbReference type="SAM" id="Coils"/>
    </source>
</evidence>
<accession>A0A811VER3</accession>
<evidence type="ECO:0000313" key="3">
    <source>
        <dbReference type="EMBL" id="CAD7013484.1"/>
    </source>
</evidence>
<reference evidence="3" key="1">
    <citation type="submission" date="2020-11" db="EMBL/GenBank/DDBJ databases">
        <authorList>
            <person name="Whitehead M."/>
        </authorList>
    </citation>
    <scope>NUCLEOTIDE SEQUENCE</scope>
    <source>
        <strain evidence="3">EGII</strain>
    </source>
</reference>
<dbReference type="EMBL" id="CAJHJT010000056">
    <property type="protein sequence ID" value="CAD7013484.1"/>
    <property type="molecule type" value="Genomic_DNA"/>
</dbReference>
<keyword evidence="1" id="KW-0175">Coiled coil</keyword>
<dbReference type="AlphaFoldDB" id="A0A811VER3"/>
<comment type="caution">
    <text evidence="3">The sequence shown here is derived from an EMBL/GenBank/DDBJ whole genome shotgun (WGS) entry which is preliminary data.</text>
</comment>
<evidence type="ECO:0000259" key="2">
    <source>
        <dbReference type="SMART" id="SM00714"/>
    </source>
</evidence>
<proteinExistence type="predicted"/>
<sequence>MTVDEKECVKVIIKEEPILKTIELNDIGFLDQKPVVVKCPACEVEALSMVRLEAVTCLQRFLNVTKLCKNWQRRTDINHYCSKCGCYIGRYVPINCSERCISRSARKMAASDSMSLKTPPKDCAAKVQKTREKVKAKRDAAKAEKQAAKAINATTTTVVQEEIK</sequence>
<dbReference type="Proteomes" id="UP000606786">
    <property type="component" value="Unassembled WGS sequence"/>
</dbReference>
<dbReference type="OrthoDB" id="8053264at2759"/>
<dbReference type="SMART" id="SM00714">
    <property type="entry name" value="LITAF"/>
    <property type="match status" value="1"/>
</dbReference>
<evidence type="ECO:0000313" key="4">
    <source>
        <dbReference type="Proteomes" id="UP000606786"/>
    </source>
</evidence>
<feature type="coiled-coil region" evidence="1">
    <location>
        <begin position="124"/>
        <end position="153"/>
    </location>
</feature>
<organism evidence="3 4">
    <name type="scientific">Ceratitis capitata</name>
    <name type="common">Mediterranean fruit fly</name>
    <name type="synonym">Tephritis capitata</name>
    <dbReference type="NCBI Taxonomy" id="7213"/>
    <lineage>
        <taxon>Eukaryota</taxon>
        <taxon>Metazoa</taxon>
        <taxon>Ecdysozoa</taxon>
        <taxon>Arthropoda</taxon>
        <taxon>Hexapoda</taxon>
        <taxon>Insecta</taxon>
        <taxon>Pterygota</taxon>
        <taxon>Neoptera</taxon>
        <taxon>Endopterygota</taxon>
        <taxon>Diptera</taxon>
        <taxon>Brachycera</taxon>
        <taxon>Muscomorpha</taxon>
        <taxon>Tephritoidea</taxon>
        <taxon>Tephritidae</taxon>
        <taxon>Ceratitis</taxon>
        <taxon>Ceratitis</taxon>
    </lineage>
</organism>
<gene>
    <name evidence="3" type="ORF">CCAP1982_LOCUS21546</name>
</gene>
<protein>
    <submittedName>
        <fullName evidence="3">(Mediterranean fruit fly) hypothetical protein</fullName>
    </submittedName>
</protein>
<feature type="domain" description="LITAF" evidence="2">
    <location>
        <begin position="34"/>
        <end position="93"/>
    </location>
</feature>
<dbReference type="InterPro" id="IPR006629">
    <property type="entry name" value="LITAF"/>
</dbReference>
<name>A0A811VER3_CERCA</name>